<dbReference type="EMBL" id="GDKF01005533">
    <property type="protein sequence ID" value="JAT73089.1"/>
    <property type="molecule type" value="Transcribed_RNA"/>
</dbReference>
<evidence type="ECO:0000313" key="2">
    <source>
        <dbReference type="EMBL" id="JAT73089.1"/>
    </source>
</evidence>
<accession>A0A1D2A1L7</accession>
<dbReference type="Gene3D" id="1.10.220.160">
    <property type="match status" value="1"/>
</dbReference>
<evidence type="ECO:0000259" key="1">
    <source>
        <dbReference type="PROSITE" id="PS50280"/>
    </source>
</evidence>
<dbReference type="SMART" id="SM00317">
    <property type="entry name" value="SET"/>
    <property type="match status" value="1"/>
</dbReference>
<feature type="non-terminal residue" evidence="2">
    <location>
        <position position="1"/>
    </location>
</feature>
<name>A0A1D2A1L7_AUXPR</name>
<dbReference type="Gene3D" id="6.10.140.2220">
    <property type="match status" value="1"/>
</dbReference>
<organism evidence="2">
    <name type="scientific">Auxenochlorella protothecoides</name>
    <name type="common">Green microalga</name>
    <name type="synonym">Chlorella protothecoides</name>
    <dbReference type="NCBI Taxonomy" id="3075"/>
    <lineage>
        <taxon>Eukaryota</taxon>
        <taxon>Viridiplantae</taxon>
        <taxon>Chlorophyta</taxon>
        <taxon>core chlorophytes</taxon>
        <taxon>Trebouxiophyceae</taxon>
        <taxon>Chlorellales</taxon>
        <taxon>Chlorellaceae</taxon>
        <taxon>Auxenochlorella</taxon>
    </lineage>
</organism>
<dbReference type="InterPro" id="IPR001214">
    <property type="entry name" value="SET_dom"/>
</dbReference>
<dbReference type="InterPro" id="IPR046341">
    <property type="entry name" value="SET_dom_sf"/>
</dbReference>
<dbReference type="AlphaFoldDB" id="A0A1D2A1L7"/>
<dbReference type="InterPro" id="IPR044238">
    <property type="entry name" value="ASHR2-like"/>
</dbReference>
<feature type="domain" description="SET" evidence="1">
    <location>
        <begin position="62"/>
        <end position="315"/>
    </location>
</feature>
<dbReference type="SUPFAM" id="SSF82199">
    <property type="entry name" value="SET domain"/>
    <property type="match status" value="1"/>
</dbReference>
<protein>
    <recommendedName>
        <fullName evidence="1">SET domain-containing protein</fullName>
    </recommendedName>
</protein>
<sequence>ALKCCPTPGFQSLPQTTHFRKHHVPPPGRGRGPAPPCHPVHTFIWIDAGTEADQRNQSCCIWDMQCYEEKPVPGRGLGLVATRDIAAGEAVLTDYPLVLYPQFSLRYEVCLHCLRRLPSDGASSSSWASFCSSACAQAAARDPGSHNPAVAAAEAETRFEGLGEEEASALLLLLRVATLKAAAAAGDTGSTARLQALTSLSPGCPQPEDAAAALRARLPGDGAGLTLEEVRAVLERDGSNAYGIALEPGVADGPIRGSALCATGSRLNHECLPNLARQDAFDEARADGDPGSNTGITFRALHAIPAGEELTQSYFPLWWEYDERQSRCREVYGFSCACPRCKVEGALEAGQEPDPERCGGADEAYVQMYLLKFVCPQEECGGTLCPLSPDSASVAQCNICGHRRTDAQFMAELEA</sequence>
<reference evidence="2" key="1">
    <citation type="submission" date="2015-08" db="EMBL/GenBank/DDBJ databases">
        <authorList>
            <person name="Babu N.S."/>
            <person name="Beckwith C.J."/>
            <person name="Beseler K.G."/>
            <person name="Brison A."/>
            <person name="Carone J.V."/>
            <person name="Caskin T.P."/>
            <person name="Diamond M."/>
            <person name="Durham M.E."/>
            <person name="Foxe J.M."/>
            <person name="Go M."/>
            <person name="Henderson B.A."/>
            <person name="Jones I.B."/>
            <person name="McGettigan J.A."/>
            <person name="Micheletti S.J."/>
            <person name="Nasrallah M.E."/>
            <person name="Ortiz D."/>
            <person name="Piller C.R."/>
            <person name="Privatt S.R."/>
            <person name="Schneider S.L."/>
            <person name="Sharp S."/>
            <person name="Smith T.C."/>
            <person name="Stanton J.D."/>
            <person name="Ullery H.E."/>
            <person name="Wilson R.J."/>
            <person name="Serrano M.G."/>
            <person name="Buck G."/>
            <person name="Lee V."/>
            <person name="Wang Y."/>
            <person name="Carvalho R."/>
            <person name="Voegtly L."/>
            <person name="Shi R."/>
            <person name="Duckworth R."/>
            <person name="Johnson A."/>
            <person name="Loviza R."/>
            <person name="Walstead R."/>
            <person name="Shah Z."/>
            <person name="Kiflezghi M."/>
            <person name="Wade K."/>
            <person name="Ball S.L."/>
            <person name="Bradley K.W."/>
            <person name="Asai D.J."/>
            <person name="Bowman C.A."/>
            <person name="Russell D.A."/>
            <person name="Pope W.H."/>
            <person name="Jacobs-Sera D."/>
            <person name="Hendrix R.W."/>
            <person name="Hatfull G.F."/>
        </authorList>
    </citation>
    <scope>NUCLEOTIDE SEQUENCE</scope>
</reference>
<dbReference type="CDD" id="cd20071">
    <property type="entry name" value="SET_SMYD"/>
    <property type="match status" value="1"/>
</dbReference>
<dbReference type="PANTHER" id="PTHR47420:SF3">
    <property type="entry name" value="HISTONE-LYSINE N-METHYLTRANSFERASE ASHR2"/>
    <property type="match status" value="1"/>
</dbReference>
<dbReference type="PROSITE" id="PS50280">
    <property type="entry name" value="SET"/>
    <property type="match status" value="1"/>
</dbReference>
<dbReference type="Gene3D" id="2.170.270.10">
    <property type="entry name" value="SET domain"/>
    <property type="match status" value="1"/>
</dbReference>
<gene>
    <name evidence="2" type="ORF">g.33849</name>
</gene>
<dbReference type="Pfam" id="PF00856">
    <property type="entry name" value="SET"/>
    <property type="match status" value="1"/>
</dbReference>
<dbReference type="PANTHER" id="PTHR47420">
    <property type="entry name" value="HISTONE-LYSINE N-METHYLTRANSFERASE ASHR2"/>
    <property type="match status" value="1"/>
</dbReference>
<proteinExistence type="predicted"/>